<dbReference type="RefSeq" id="WP_184876801.1">
    <property type="nucleotide sequence ID" value="NZ_BOOV01000044.1"/>
</dbReference>
<sequence length="161" mass="16791">MIDDSAVLPPVSVEVLALRVNASGTWAYRRSTTAPVPGESPDEAARRLARVPADVPYTVVHSTSWRYRPVGQVVLTYAVCPDPTPELPAIELPVLCLSAGATPAAPTPEHLDVANVAAHAIRHLAFLKATDAVVGDALGAHPRVGRALDGLAEVAAVAGQR</sequence>
<gene>
    <name evidence="1" type="ORF">BJ982_000889</name>
</gene>
<accession>A0A7W7D2X4</accession>
<evidence type="ECO:0000313" key="2">
    <source>
        <dbReference type="Proteomes" id="UP000542210"/>
    </source>
</evidence>
<organism evidence="1 2">
    <name type="scientific">Sphaerisporangium siamense</name>
    <dbReference type="NCBI Taxonomy" id="795645"/>
    <lineage>
        <taxon>Bacteria</taxon>
        <taxon>Bacillati</taxon>
        <taxon>Actinomycetota</taxon>
        <taxon>Actinomycetes</taxon>
        <taxon>Streptosporangiales</taxon>
        <taxon>Streptosporangiaceae</taxon>
        <taxon>Sphaerisporangium</taxon>
    </lineage>
</organism>
<keyword evidence="2" id="KW-1185">Reference proteome</keyword>
<dbReference type="AlphaFoldDB" id="A0A7W7D2X4"/>
<proteinExistence type="predicted"/>
<dbReference type="EMBL" id="JACHND010000001">
    <property type="protein sequence ID" value="MBB4699345.1"/>
    <property type="molecule type" value="Genomic_DNA"/>
</dbReference>
<comment type="caution">
    <text evidence="1">The sequence shown here is derived from an EMBL/GenBank/DDBJ whole genome shotgun (WGS) entry which is preliminary data.</text>
</comment>
<name>A0A7W7D2X4_9ACTN</name>
<dbReference type="Proteomes" id="UP000542210">
    <property type="component" value="Unassembled WGS sequence"/>
</dbReference>
<evidence type="ECO:0000313" key="1">
    <source>
        <dbReference type="EMBL" id="MBB4699345.1"/>
    </source>
</evidence>
<protein>
    <submittedName>
        <fullName evidence="1">Uncharacterized protein</fullName>
    </submittedName>
</protein>
<reference evidence="1 2" key="1">
    <citation type="submission" date="2020-08" db="EMBL/GenBank/DDBJ databases">
        <title>Sequencing the genomes of 1000 actinobacteria strains.</title>
        <authorList>
            <person name="Klenk H.-P."/>
        </authorList>
    </citation>
    <scope>NUCLEOTIDE SEQUENCE [LARGE SCALE GENOMIC DNA]</scope>
    <source>
        <strain evidence="1 2">DSM 45784</strain>
    </source>
</reference>